<comment type="similarity">
    <text evidence="2">Belongs to the SelU family.</text>
</comment>
<dbReference type="SUPFAM" id="SSF52540">
    <property type="entry name" value="P-loop containing nucleoside triphosphate hydrolases"/>
    <property type="match status" value="1"/>
</dbReference>
<keyword evidence="2 4" id="KW-0808">Transferase</keyword>
<evidence type="ECO:0000256" key="1">
    <source>
        <dbReference type="ARBA" id="ARBA00023266"/>
    </source>
</evidence>
<organism evidence="4 5">
    <name type="scientific">Microbulbifer variabilis</name>
    <dbReference type="NCBI Taxonomy" id="266805"/>
    <lineage>
        <taxon>Bacteria</taxon>
        <taxon>Pseudomonadati</taxon>
        <taxon>Pseudomonadota</taxon>
        <taxon>Gammaproteobacteria</taxon>
        <taxon>Cellvibrionales</taxon>
        <taxon>Microbulbiferaceae</taxon>
        <taxon>Microbulbifer</taxon>
    </lineage>
</organism>
<dbReference type="PANTHER" id="PTHR30401">
    <property type="entry name" value="TRNA 2-SELENOURIDINE SYNTHASE"/>
    <property type="match status" value="1"/>
</dbReference>
<gene>
    <name evidence="4" type="primary">mnmH</name>
    <name evidence="2" type="synonym">selU</name>
    <name evidence="4" type="ORF">MJO52_18565</name>
</gene>
<accession>A0ABY4V9U4</accession>
<dbReference type="PANTHER" id="PTHR30401:SF0">
    <property type="entry name" value="TRNA 2-SELENOURIDINE SYNTHASE"/>
    <property type="match status" value="1"/>
</dbReference>
<feature type="active site" description="S-selanylcysteine intermediate" evidence="2">
    <location>
        <position position="95"/>
    </location>
</feature>
<dbReference type="PROSITE" id="PS50206">
    <property type="entry name" value="RHODANESE_3"/>
    <property type="match status" value="1"/>
</dbReference>
<keyword evidence="5" id="KW-1185">Reference proteome</keyword>
<dbReference type="RefSeq" id="WP_252083446.1">
    <property type="nucleotide sequence ID" value="NZ_CP092418.1"/>
</dbReference>
<feature type="domain" description="Rhodanese" evidence="3">
    <location>
        <begin position="12"/>
        <end position="135"/>
    </location>
</feature>
<comment type="catalytic activity">
    <reaction evidence="2">
        <text>5-methylaminomethyl-2-(Se-phospho)selenouridine(34) in tRNA + H2O = 5-methylaminomethyl-2-selenouridine(34) in tRNA + phosphate</text>
        <dbReference type="Rhea" id="RHEA:60176"/>
        <dbReference type="Rhea" id="RHEA-COMP:10196"/>
        <dbReference type="Rhea" id="RHEA-COMP:15523"/>
        <dbReference type="ChEBI" id="CHEBI:15377"/>
        <dbReference type="ChEBI" id="CHEBI:43474"/>
        <dbReference type="ChEBI" id="CHEBI:82743"/>
        <dbReference type="ChEBI" id="CHEBI:143702"/>
    </reaction>
</comment>
<evidence type="ECO:0000259" key="3">
    <source>
        <dbReference type="PROSITE" id="PS50206"/>
    </source>
</evidence>
<sequence>MRKNTTNYRDLFLHDIPLMDVRAPVEFQRGAFPHAENYPLLDDQQRELIGTEYKQQGQQAAIDLGWQLATDKVVEHRLNAWSTFIHRHPQGYLYCFRGGLRSRTTQQLLRDMGIDYPLINGGYKAMRTYLLSQLEGLSQELPLIVIAGHTGSGKTELIQGAERALDLEGIARHRGSSFGRTGCDQPSQIDFENQVGIDLLKLSQATGPVFIEDESRLIGRCALPPTLQNAMKNAPRVLVEEPLEQRARRIVQDYVCEALPRFKTADNSSAATLGEELRNNLSKIRKRLGGLRHQILDAQLMDANRELQQSGNSGAYIPLVMCLLREYYDGGYNHLMEKRDSPILFRGSFSEVKDWLNHRRDC</sequence>
<dbReference type="Proteomes" id="UP001055658">
    <property type="component" value="Chromosome"/>
</dbReference>
<keyword evidence="1 2" id="KW-0711">Selenium</keyword>
<dbReference type="EC" id="2.9.1.3" evidence="2"/>
<evidence type="ECO:0000313" key="5">
    <source>
        <dbReference type="Proteomes" id="UP001055658"/>
    </source>
</evidence>
<name>A0ABY4V9U4_9GAMM</name>
<dbReference type="Pfam" id="PF26341">
    <property type="entry name" value="AAA_SelU"/>
    <property type="match status" value="1"/>
</dbReference>
<dbReference type="InterPro" id="IPR058840">
    <property type="entry name" value="AAA_SelU"/>
</dbReference>
<reference evidence="4" key="1">
    <citation type="submission" date="2022-02" db="EMBL/GenBank/DDBJ databases">
        <title>Coral-associated bacteria.</title>
        <authorList>
            <person name="Tang K."/>
            <person name="Wang X."/>
        </authorList>
    </citation>
    <scope>NUCLEOTIDE SEQUENCE</scope>
    <source>
        <strain evidence="4">SCSIO 43006</strain>
    </source>
</reference>
<comment type="catalytic activity">
    <reaction evidence="2">
        <text>5-methylaminomethyl-2-thiouridine(34) in tRNA + selenophosphate + (2E)-geranyl diphosphate + H2O + H(+) = 5-methylaminomethyl-2-selenouridine(34) in tRNA + (2E)-thiogeraniol + phosphate + diphosphate</text>
        <dbReference type="Rhea" id="RHEA:42716"/>
        <dbReference type="Rhea" id="RHEA-COMP:10195"/>
        <dbReference type="Rhea" id="RHEA-COMP:10196"/>
        <dbReference type="ChEBI" id="CHEBI:15377"/>
        <dbReference type="ChEBI" id="CHEBI:15378"/>
        <dbReference type="ChEBI" id="CHEBI:16144"/>
        <dbReference type="ChEBI" id="CHEBI:33019"/>
        <dbReference type="ChEBI" id="CHEBI:43474"/>
        <dbReference type="ChEBI" id="CHEBI:58057"/>
        <dbReference type="ChEBI" id="CHEBI:74455"/>
        <dbReference type="ChEBI" id="CHEBI:82743"/>
        <dbReference type="ChEBI" id="CHEBI:143703"/>
        <dbReference type="EC" id="2.9.1.3"/>
    </reaction>
</comment>
<comment type="catalytic activity">
    <reaction evidence="2">
        <text>5-methylaminomethyl-2-thiouridine(34) in tRNA + (2E)-geranyl diphosphate = 5-methylaminomethyl-S-(2E)-geranyl-thiouridine(34) in tRNA + diphosphate</text>
        <dbReference type="Rhea" id="RHEA:14085"/>
        <dbReference type="Rhea" id="RHEA-COMP:10195"/>
        <dbReference type="Rhea" id="RHEA-COMP:14654"/>
        <dbReference type="ChEBI" id="CHEBI:33019"/>
        <dbReference type="ChEBI" id="CHEBI:58057"/>
        <dbReference type="ChEBI" id="CHEBI:74455"/>
        <dbReference type="ChEBI" id="CHEBI:140632"/>
    </reaction>
</comment>
<comment type="function">
    <text evidence="2">Involved in the post-transcriptional modification of the uridine at the wobble position (U34) of tRNA(Lys), tRNA(Glu) and tRNA(Gln). Catalyzes the conversion of 2-thiouridine (S2U-RNA) to 2-selenouridine (Se2U-RNA). Acts in a two-step process involving geranylation of 2-thiouridine (S2U) to S-geranyl-2-thiouridine (geS2U) and subsequent selenation of the latter derivative to 2-selenouridine (Se2U) in the tRNA chain.</text>
</comment>
<proteinExistence type="inferred from homology"/>
<dbReference type="InterPro" id="IPR017582">
    <property type="entry name" value="SelU"/>
</dbReference>
<dbReference type="InterPro" id="IPR036873">
    <property type="entry name" value="Rhodanese-like_dom_sf"/>
</dbReference>
<dbReference type="NCBIfam" id="NF008750">
    <property type="entry name" value="PRK11784.1-2"/>
    <property type="match status" value="1"/>
</dbReference>
<dbReference type="EMBL" id="CP092418">
    <property type="protein sequence ID" value="USD21043.1"/>
    <property type="molecule type" value="Genomic_DNA"/>
</dbReference>
<comment type="subunit">
    <text evidence="2">Monomer.</text>
</comment>
<protein>
    <recommendedName>
        <fullName evidence="2">tRNA 2-selenouridine synthase</fullName>
        <ecNumber evidence="2">2.9.1.3</ecNumber>
    </recommendedName>
</protein>
<dbReference type="NCBIfam" id="NF008751">
    <property type="entry name" value="PRK11784.1-3"/>
    <property type="match status" value="1"/>
</dbReference>
<dbReference type="NCBIfam" id="TIGR03167">
    <property type="entry name" value="tRNA_sel_U_synt"/>
    <property type="match status" value="1"/>
</dbReference>
<dbReference type="SUPFAM" id="SSF52821">
    <property type="entry name" value="Rhodanese/Cell cycle control phosphatase"/>
    <property type="match status" value="1"/>
</dbReference>
<dbReference type="InterPro" id="IPR001763">
    <property type="entry name" value="Rhodanese-like_dom"/>
</dbReference>
<evidence type="ECO:0000256" key="2">
    <source>
        <dbReference type="HAMAP-Rule" id="MF_01622"/>
    </source>
</evidence>
<dbReference type="SMART" id="SM00450">
    <property type="entry name" value="RHOD"/>
    <property type="match status" value="1"/>
</dbReference>
<dbReference type="GO" id="GO:0016740">
    <property type="term" value="F:transferase activity"/>
    <property type="evidence" value="ECO:0007669"/>
    <property type="project" value="UniProtKB-KW"/>
</dbReference>
<dbReference type="Gene3D" id="3.40.250.10">
    <property type="entry name" value="Rhodanese-like domain"/>
    <property type="match status" value="1"/>
</dbReference>
<evidence type="ECO:0000313" key="4">
    <source>
        <dbReference type="EMBL" id="USD21043.1"/>
    </source>
</evidence>
<comment type="catalytic activity">
    <reaction evidence="2">
        <text>5-methylaminomethyl-S-(2E)-geranyl-thiouridine(34) in tRNA + selenophosphate + H(+) = 5-methylaminomethyl-2-(Se-phospho)selenouridine(34) in tRNA + (2E)-thiogeraniol</text>
        <dbReference type="Rhea" id="RHEA:60172"/>
        <dbReference type="Rhea" id="RHEA-COMP:14654"/>
        <dbReference type="Rhea" id="RHEA-COMP:15523"/>
        <dbReference type="ChEBI" id="CHEBI:15378"/>
        <dbReference type="ChEBI" id="CHEBI:16144"/>
        <dbReference type="ChEBI" id="CHEBI:140632"/>
        <dbReference type="ChEBI" id="CHEBI:143702"/>
        <dbReference type="ChEBI" id="CHEBI:143703"/>
    </reaction>
</comment>
<dbReference type="InterPro" id="IPR027417">
    <property type="entry name" value="P-loop_NTPase"/>
</dbReference>
<dbReference type="HAMAP" id="MF_01622">
    <property type="entry name" value="tRNA_sel_U_synth"/>
    <property type="match status" value="1"/>
</dbReference>